<dbReference type="SUPFAM" id="SSF53098">
    <property type="entry name" value="Ribonuclease H-like"/>
    <property type="match status" value="1"/>
</dbReference>
<dbReference type="EMBL" id="JAODAN010000002">
    <property type="protein sequence ID" value="KAK1926356.1"/>
    <property type="molecule type" value="Genomic_DNA"/>
</dbReference>
<dbReference type="InterPro" id="IPR047021">
    <property type="entry name" value="REXO1/3/4-like"/>
</dbReference>
<dbReference type="GO" id="GO:0005634">
    <property type="term" value="C:nucleus"/>
    <property type="evidence" value="ECO:0007669"/>
    <property type="project" value="UniProtKB-SubCell"/>
</dbReference>
<keyword evidence="3" id="KW-0540">Nuclease</keyword>
<gene>
    <name evidence="9" type="ORF">DB88DRAFT_435936</name>
</gene>
<dbReference type="Pfam" id="PF00929">
    <property type="entry name" value="RNase_T"/>
    <property type="match status" value="1"/>
</dbReference>
<evidence type="ECO:0000256" key="2">
    <source>
        <dbReference type="ARBA" id="ARBA00006357"/>
    </source>
</evidence>
<proteinExistence type="inferred from homology"/>
<dbReference type="CDD" id="cd06145">
    <property type="entry name" value="REX1_like"/>
    <property type="match status" value="1"/>
</dbReference>
<dbReference type="InterPro" id="IPR013520">
    <property type="entry name" value="Ribonucl_H"/>
</dbReference>
<dbReference type="InterPro" id="IPR034922">
    <property type="entry name" value="REX1-like_exo"/>
</dbReference>
<keyword evidence="10" id="KW-1185">Reference proteome</keyword>
<evidence type="ECO:0000256" key="3">
    <source>
        <dbReference type="ARBA" id="ARBA00022722"/>
    </source>
</evidence>
<dbReference type="GO" id="GO:0010629">
    <property type="term" value="P:negative regulation of gene expression"/>
    <property type="evidence" value="ECO:0007669"/>
    <property type="project" value="UniProtKB-ARBA"/>
</dbReference>
<feature type="region of interest" description="Disordered" evidence="7">
    <location>
        <begin position="1"/>
        <end position="24"/>
    </location>
</feature>
<dbReference type="Proteomes" id="UP001182556">
    <property type="component" value="Unassembled WGS sequence"/>
</dbReference>
<organism evidence="9 10">
    <name type="scientific">Papiliotrema laurentii</name>
    <name type="common">Cryptococcus laurentii</name>
    <dbReference type="NCBI Taxonomy" id="5418"/>
    <lineage>
        <taxon>Eukaryota</taxon>
        <taxon>Fungi</taxon>
        <taxon>Dikarya</taxon>
        <taxon>Basidiomycota</taxon>
        <taxon>Agaricomycotina</taxon>
        <taxon>Tremellomycetes</taxon>
        <taxon>Tremellales</taxon>
        <taxon>Rhynchogastremaceae</taxon>
        <taxon>Papiliotrema</taxon>
    </lineage>
</organism>
<sequence>MTEDDFIRVPTREEKRKQRKMEKQRPQFSFDMGYFKHGKKVGIAHLRDMFLYIVADAQKPSWIYPEHKSAIAHTVALFVPGLLPTHLGIAPIPITANMPFVTTPADPSVSPSVPVIKQLFTYGCPTRAPGDQRKLHSVTGTLLSAPLPDDIRRRKEEETRRLAAVAKSDSASPLIYLLTPSQMLDNDYRLPSYLDPDSDIRTIPGLDINDVSAELAALLRHKEERGEMTAVPESYSMASKNGTNGRQRLNDDGWVETPEATGPPPDGASGHYPILAMDCEMVVTEDGQELARVSVIDFATGENVFDHLVKPGKPVLDYRTQWSGITAEKLTHARHTLKTTQEALITGSDPLITPHTILLGHSLECDLTALKIRHPLCIDTALIYKHPRGPPYKPGLKWLVQRWMNKEIQASSKGHDSEEDARACVDLLRLKMANGPDFGSFMDTAESIFERMNRYVTDATTNETRRTAFCDYGNPRSGMGGKATSVARCTTDDEVIDNMVTYSDDHHFVFGRLMELAHVQGWDDKTRVESSDAEEQAAQLPEALERLNERIARLHASFSSNTAFVLFTGHSNPLPMLALASKRQKWGRLLKQVGNIDEIPKEERWMSEDDRQLETAAAEAREGMAFFCVKRA</sequence>
<comment type="similarity">
    <text evidence="2">Belongs to the REXO1/REXO3 family.</text>
</comment>
<comment type="caution">
    <text evidence="9">The sequence shown here is derived from an EMBL/GenBank/DDBJ whole genome shotgun (WGS) entry which is preliminary data.</text>
</comment>
<dbReference type="PANTHER" id="PTHR12801">
    <property type="entry name" value="RNA EXONUCLEASE REXO1 / RECO3 FAMILY MEMBER-RELATED"/>
    <property type="match status" value="1"/>
</dbReference>
<accession>A0AAD9FU53</accession>
<evidence type="ECO:0000256" key="5">
    <source>
        <dbReference type="ARBA" id="ARBA00022839"/>
    </source>
</evidence>
<reference evidence="9" key="1">
    <citation type="submission" date="2023-02" db="EMBL/GenBank/DDBJ databases">
        <title>Identification and recombinant expression of a fungal hydrolase from Papiliotrema laurentii that hydrolyzes apple cutin and clears colloidal polyester polyurethane.</title>
        <authorList>
            <consortium name="DOE Joint Genome Institute"/>
            <person name="Roman V.A."/>
            <person name="Bojanowski C."/>
            <person name="Crable B.R."/>
            <person name="Wagner D.N."/>
            <person name="Hung C.S."/>
            <person name="Nadeau L.J."/>
            <person name="Schratz L."/>
            <person name="Haridas S."/>
            <person name="Pangilinan J."/>
            <person name="Lipzen A."/>
            <person name="Na H."/>
            <person name="Yan M."/>
            <person name="Ng V."/>
            <person name="Grigoriev I.V."/>
            <person name="Spatafora J.W."/>
            <person name="Barlow D."/>
            <person name="Biffinger J."/>
            <person name="Kelley-Loughnane N."/>
            <person name="Varaljay V.A."/>
            <person name="Crookes-Goodson W.J."/>
        </authorList>
    </citation>
    <scope>NUCLEOTIDE SEQUENCE</scope>
    <source>
        <strain evidence="9">5307AH</strain>
    </source>
</reference>
<dbReference type="FunFam" id="3.30.420.10:FF:000031">
    <property type="entry name" value="RNA exonuclease 1"/>
    <property type="match status" value="1"/>
</dbReference>
<comment type="subcellular location">
    <subcellularLocation>
        <location evidence="1">Nucleus</location>
    </subcellularLocation>
</comment>
<evidence type="ECO:0000256" key="4">
    <source>
        <dbReference type="ARBA" id="ARBA00022801"/>
    </source>
</evidence>
<evidence type="ECO:0000256" key="6">
    <source>
        <dbReference type="ARBA" id="ARBA00023242"/>
    </source>
</evidence>
<evidence type="ECO:0000256" key="1">
    <source>
        <dbReference type="ARBA" id="ARBA00004123"/>
    </source>
</evidence>
<keyword evidence="6" id="KW-0539">Nucleus</keyword>
<feature type="domain" description="Exonuclease" evidence="8">
    <location>
        <begin position="273"/>
        <end position="437"/>
    </location>
</feature>
<dbReference type="AlphaFoldDB" id="A0AAD9FU53"/>
<evidence type="ECO:0000256" key="7">
    <source>
        <dbReference type="SAM" id="MobiDB-lite"/>
    </source>
</evidence>
<dbReference type="InterPro" id="IPR036397">
    <property type="entry name" value="RNaseH_sf"/>
</dbReference>
<evidence type="ECO:0000313" key="10">
    <source>
        <dbReference type="Proteomes" id="UP001182556"/>
    </source>
</evidence>
<dbReference type="InterPro" id="IPR012337">
    <property type="entry name" value="RNaseH-like_sf"/>
</dbReference>
<evidence type="ECO:0000259" key="8">
    <source>
        <dbReference type="SMART" id="SM00479"/>
    </source>
</evidence>
<evidence type="ECO:0000313" key="9">
    <source>
        <dbReference type="EMBL" id="KAK1926356.1"/>
    </source>
</evidence>
<dbReference type="GO" id="GO:0004527">
    <property type="term" value="F:exonuclease activity"/>
    <property type="evidence" value="ECO:0007669"/>
    <property type="project" value="UniProtKB-KW"/>
</dbReference>
<dbReference type="PANTHER" id="PTHR12801:SF115">
    <property type="entry name" value="FI18136P1-RELATED"/>
    <property type="match status" value="1"/>
</dbReference>
<name>A0AAD9FU53_PAPLA</name>
<dbReference type="SMART" id="SM00479">
    <property type="entry name" value="EXOIII"/>
    <property type="match status" value="1"/>
</dbReference>
<feature type="region of interest" description="Disordered" evidence="7">
    <location>
        <begin position="236"/>
        <end position="271"/>
    </location>
</feature>
<dbReference type="Gene3D" id="3.30.420.10">
    <property type="entry name" value="Ribonuclease H-like superfamily/Ribonuclease H"/>
    <property type="match status" value="1"/>
</dbReference>
<feature type="compositionally biased region" description="Polar residues" evidence="7">
    <location>
        <begin position="236"/>
        <end position="247"/>
    </location>
</feature>
<protein>
    <submittedName>
        <fullName evidence="9">Ribonuclease H</fullName>
    </submittedName>
</protein>
<keyword evidence="4" id="KW-0378">Hydrolase</keyword>
<dbReference type="GO" id="GO:0003676">
    <property type="term" value="F:nucleic acid binding"/>
    <property type="evidence" value="ECO:0007669"/>
    <property type="project" value="InterPro"/>
</dbReference>
<keyword evidence="5" id="KW-0269">Exonuclease</keyword>